<feature type="transmembrane region" description="Helical" evidence="1">
    <location>
        <begin position="59"/>
        <end position="79"/>
    </location>
</feature>
<organism evidence="3 4">
    <name type="scientific">Reticulomyxa filosa</name>
    <dbReference type="NCBI Taxonomy" id="46433"/>
    <lineage>
        <taxon>Eukaryota</taxon>
        <taxon>Sar</taxon>
        <taxon>Rhizaria</taxon>
        <taxon>Retaria</taxon>
        <taxon>Foraminifera</taxon>
        <taxon>Monothalamids</taxon>
        <taxon>Reticulomyxidae</taxon>
        <taxon>Reticulomyxa</taxon>
    </lineage>
</organism>
<dbReference type="EMBL" id="ASPP01009503">
    <property type="protein sequence ID" value="ETO24025.1"/>
    <property type="molecule type" value="Genomic_DNA"/>
</dbReference>
<gene>
    <name evidence="3" type="ORF">RFI_13135</name>
</gene>
<evidence type="ECO:0000313" key="4">
    <source>
        <dbReference type="Proteomes" id="UP000023152"/>
    </source>
</evidence>
<feature type="signal peptide" evidence="2">
    <location>
        <begin position="1"/>
        <end position="15"/>
    </location>
</feature>
<evidence type="ECO:0000256" key="2">
    <source>
        <dbReference type="SAM" id="SignalP"/>
    </source>
</evidence>
<accession>X6NCJ1</accession>
<proteinExistence type="predicted"/>
<comment type="caution">
    <text evidence="3">The sequence shown here is derived from an EMBL/GenBank/DDBJ whole genome shotgun (WGS) entry which is preliminary data.</text>
</comment>
<evidence type="ECO:0000313" key="3">
    <source>
        <dbReference type="EMBL" id="ETO24025.1"/>
    </source>
</evidence>
<sequence>MFLFLFSDWIWAASTCLLYENGDMDFEEACAELSCAEENDNNSSCSSQDWDLDSYPLPYATASALYASIIVPFVLEVVLTTKKRQKKQINNVKEHVSIKNILDVLLNVYQNGNEYIFFEFAFTRKERIFIYSLQQNPLKNFDWFFYPTIIMKKKSINKNSFVLQLKQNAYNRATNVRKNHMTKICRSVECFHQGKRKQPTSDVQKLQNNNLIDVILFLISTAQLVNILQEP</sequence>
<evidence type="ECO:0000256" key="1">
    <source>
        <dbReference type="SAM" id="Phobius"/>
    </source>
</evidence>
<keyword evidence="2" id="KW-0732">Signal</keyword>
<keyword evidence="1" id="KW-0472">Membrane</keyword>
<name>X6NCJ1_RETFI</name>
<reference evidence="3 4" key="1">
    <citation type="journal article" date="2013" name="Curr. Biol.">
        <title>The Genome of the Foraminiferan Reticulomyxa filosa.</title>
        <authorList>
            <person name="Glockner G."/>
            <person name="Hulsmann N."/>
            <person name="Schleicher M."/>
            <person name="Noegel A.A."/>
            <person name="Eichinger L."/>
            <person name="Gallinger C."/>
            <person name="Pawlowski J."/>
            <person name="Sierra R."/>
            <person name="Euteneuer U."/>
            <person name="Pillet L."/>
            <person name="Moustafa A."/>
            <person name="Platzer M."/>
            <person name="Groth M."/>
            <person name="Szafranski K."/>
            <person name="Schliwa M."/>
        </authorList>
    </citation>
    <scope>NUCLEOTIDE SEQUENCE [LARGE SCALE GENOMIC DNA]</scope>
</reference>
<keyword evidence="4" id="KW-1185">Reference proteome</keyword>
<protein>
    <submittedName>
        <fullName evidence="3">Uncharacterized protein</fullName>
    </submittedName>
</protein>
<dbReference type="Proteomes" id="UP000023152">
    <property type="component" value="Unassembled WGS sequence"/>
</dbReference>
<keyword evidence="1" id="KW-0812">Transmembrane</keyword>
<keyword evidence="1" id="KW-1133">Transmembrane helix</keyword>
<dbReference type="AlphaFoldDB" id="X6NCJ1"/>
<feature type="chain" id="PRO_5012723302" evidence="2">
    <location>
        <begin position="16"/>
        <end position="231"/>
    </location>
</feature>